<evidence type="ECO:0000256" key="1">
    <source>
        <dbReference type="SAM" id="MobiDB-lite"/>
    </source>
</evidence>
<protein>
    <recommendedName>
        <fullName evidence="2">Retinoblastoma-associated protein C-terminal domain-containing protein</fullName>
    </recommendedName>
</protein>
<feature type="compositionally biased region" description="Low complexity" evidence="1">
    <location>
        <begin position="90"/>
        <end position="99"/>
    </location>
</feature>
<feature type="region of interest" description="Disordered" evidence="1">
    <location>
        <begin position="77"/>
        <end position="99"/>
    </location>
</feature>
<dbReference type="InterPro" id="IPR015030">
    <property type="entry name" value="RB_C"/>
</dbReference>
<name>A0ABN9LVJ1_9NEOB</name>
<dbReference type="InterPro" id="IPR002719">
    <property type="entry name" value="RB_B"/>
</dbReference>
<keyword evidence="4" id="KW-1185">Reference proteome</keyword>
<feature type="compositionally biased region" description="Polar residues" evidence="1">
    <location>
        <begin position="48"/>
        <end position="59"/>
    </location>
</feature>
<evidence type="ECO:0000313" key="4">
    <source>
        <dbReference type="Proteomes" id="UP001176940"/>
    </source>
</evidence>
<comment type="caution">
    <text evidence="3">The sequence shown here is derived from an EMBL/GenBank/DDBJ whole genome shotgun (WGS) entry which is preliminary data.</text>
</comment>
<feature type="domain" description="Retinoblastoma-associated protein C-terminal" evidence="2">
    <location>
        <begin position="225"/>
        <end position="381"/>
    </location>
</feature>
<dbReference type="InterPro" id="IPR028309">
    <property type="entry name" value="RB_fam"/>
</dbReference>
<feature type="compositionally biased region" description="Basic and acidic residues" evidence="1">
    <location>
        <begin position="38"/>
        <end position="47"/>
    </location>
</feature>
<sequence length="463" mass="51708">MHSWDRSVARSIGKRIGWIRGDDGERDSPLFDLIRQSRDREGADHQESTSTLQQPSQHHPTAADLYLSPSRNLHQCAAPSVHTTSSTNGQSPQVSQPQQRSTSLSVFYKKVYRLAYLRLNSLCTNLLPDHLELEHIIWTLFQHTLQHEYELMKDRHLDQIMMCSMYGICKAKNIDLRFKTIVTAYKQLTNTNQETFKHVLIREGQHDSIIVFYNLVFMQKLKSNILQYASPRPPTLSPIPQIPRSPYRFPNSPLKIPGGNNIYVSPLKSPYKSSDVLLSPTKLTPRTRILVSIGESFGTYYPVEVPWAYLTLDGIVRHSRSAALTGGARPIAAGCQLLIAADIRHYVPGAVTDRPRHINPWHTAIKDDRDVPAVQGSTAQGGGSLRASLRPPEQRDVIALLRGSHLPPCSLQPRIQDGRGSGSCREGGGFTEPAQSRHCEACSAASQISDLTECCAHCQITDL</sequence>
<dbReference type="CDD" id="cd20599">
    <property type="entry name" value="CYCLIN_RB"/>
    <property type="match status" value="1"/>
</dbReference>
<feature type="region of interest" description="Disordered" evidence="1">
    <location>
        <begin position="38"/>
        <end position="63"/>
    </location>
</feature>
<gene>
    <name evidence="3" type="ORF">RIMI_LOCUS13277867</name>
</gene>
<dbReference type="Proteomes" id="UP001176940">
    <property type="component" value="Unassembled WGS sequence"/>
</dbReference>
<reference evidence="3" key="1">
    <citation type="submission" date="2023-07" db="EMBL/GenBank/DDBJ databases">
        <authorList>
            <person name="Stuckert A."/>
        </authorList>
    </citation>
    <scope>NUCLEOTIDE SEQUENCE</scope>
</reference>
<dbReference type="InterPro" id="IPR036915">
    <property type="entry name" value="Cyclin-like_sf"/>
</dbReference>
<proteinExistence type="predicted"/>
<dbReference type="PANTHER" id="PTHR13742:SF36">
    <property type="entry name" value="RETINOBLASTOMA-ASSOCIATED PROTEIN"/>
    <property type="match status" value="1"/>
</dbReference>
<evidence type="ECO:0000259" key="2">
    <source>
        <dbReference type="SMART" id="SM01369"/>
    </source>
</evidence>
<dbReference type="Pfam" id="PF08934">
    <property type="entry name" value="Rb_C"/>
    <property type="match status" value="1"/>
</dbReference>
<dbReference type="PANTHER" id="PTHR13742">
    <property type="entry name" value="RETINOBLASTOMA-ASSOCIATED PROTEIN RB -RELATED"/>
    <property type="match status" value="1"/>
</dbReference>
<dbReference type="Pfam" id="PF01857">
    <property type="entry name" value="RB_B"/>
    <property type="match status" value="1"/>
</dbReference>
<evidence type="ECO:0000313" key="3">
    <source>
        <dbReference type="EMBL" id="CAJ0951006.1"/>
    </source>
</evidence>
<organism evidence="3 4">
    <name type="scientific">Ranitomeya imitator</name>
    <name type="common">mimic poison frog</name>
    <dbReference type="NCBI Taxonomy" id="111125"/>
    <lineage>
        <taxon>Eukaryota</taxon>
        <taxon>Metazoa</taxon>
        <taxon>Chordata</taxon>
        <taxon>Craniata</taxon>
        <taxon>Vertebrata</taxon>
        <taxon>Euteleostomi</taxon>
        <taxon>Amphibia</taxon>
        <taxon>Batrachia</taxon>
        <taxon>Anura</taxon>
        <taxon>Neobatrachia</taxon>
        <taxon>Hyloidea</taxon>
        <taxon>Dendrobatidae</taxon>
        <taxon>Dendrobatinae</taxon>
        <taxon>Ranitomeya</taxon>
    </lineage>
</organism>
<dbReference type="SMART" id="SM01369">
    <property type="entry name" value="Rb_C"/>
    <property type="match status" value="1"/>
</dbReference>
<dbReference type="Gene3D" id="1.10.472.10">
    <property type="entry name" value="Cyclin-like"/>
    <property type="match status" value="1"/>
</dbReference>
<accession>A0ABN9LVJ1</accession>
<dbReference type="EMBL" id="CAUEEQ010032637">
    <property type="protein sequence ID" value="CAJ0951006.1"/>
    <property type="molecule type" value="Genomic_DNA"/>
</dbReference>
<dbReference type="SUPFAM" id="SSF47954">
    <property type="entry name" value="Cyclin-like"/>
    <property type="match status" value="1"/>
</dbReference>